<keyword evidence="4 6" id="KW-1133">Transmembrane helix</keyword>
<keyword evidence="5 6" id="KW-0472">Membrane</keyword>
<feature type="transmembrane region" description="Helical" evidence="6">
    <location>
        <begin position="249"/>
        <end position="273"/>
    </location>
</feature>
<dbReference type="PATRIC" id="fig|1121439.3.peg.1244"/>
<dbReference type="EMBL" id="ATHI01000011">
    <property type="protein sequence ID" value="EPR34384.1"/>
    <property type="molecule type" value="Genomic_DNA"/>
</dbReference>
<dbReference type="RefSeq" id="WP_020885438.1">
    <property type="nucleotide sequence ID" value="NZ_ATHI01000011.1"/>
</dbReference>
<keyword evidence="8" id="KW-1185">Reference proteome</keyword>
<dbReference type="eggNOG" id="COG4177">
    <property type="taxonomic scope" value="Bacteria"/>
</dbReference>
<feature type="transmembrane region" description="Helical" evidence="6">
    <location>
        <begin position="211"/>
        <end position="229"/>
    </location>
</feature>
<dbReference type="Proteomes" id="UP000014975">
    <property type="component" value="Unassembled WGS sequence"/>
</dbReference>
<dbReference type="GO" id="GO:0005886">
    <property type="term" value="C:plasma membrane"/>
    <property type="evidence" value="ECO:0007669"/>
    <property type="project" value="UniProtKB-SubCell"/>
</dbReference>
<accession>S7UKL7</accession>
<feature type="transmembrane region" description="Helical" evidence="6">
    <location>
        <begin position="162"/>
        <end position="181"/>
    </location>
</feature>
<feature type="transmembrane region" description="Helical" evidence="6">
    <location>
        <begin position="85"/>
        <end position="105"/>
    </location>
</feature>
<evidence type="ECO:0000256" key="3">
    <source>
        <dbReference type="ARBA" id="ARBA00022692"/>
    </source>
</evidence>
<proteinExistence type="predicted"/>
<dbReference type="GO" id="GO:0015658">
    <property type="term" value="F:branched-chain amino acid transmembrane transporter activity"/>
    <property type="evidence" value="ECO:0007669"/>
    <property type="project" value="InterPro"/>
</dbReference>
<dbReference type="InterPro" id="IPR043428">
    <property type="entry name" value="LivM-like"/>
</dbReference>
<dbReference type="CDD" id="cd06581">
    <property type="entry name" value="TM_PBP1_LivM_like"/>
    <property type="match status" value="1"/>
</dbReference>
<reference evidence="7 8" key="1">
    <citation type="journal article" date="2013" name="Genome Announc.">
        <title>Draft genome sequences for three mercury-methylating, sulfate-reducing bacteria.</title>
        <authorList>
            <person name="Brown S.D."/>
            <person name="Hurt R.A.Jr."/>
            <person name="Gilmour C.C."/>
            <person name="Elias D.A."/>
        </authorList>
    </citation>
    <scope>NUCLEOTIDE SEQUENCE [LARGE SCALE GENOMIC DNA]</scope>
    <source>
        <strain evidence="7 8">DSM 16529</strain>
    </source>
</reference>
<feature type="transmembrane region" description="Helical" evidence="6">
    <location>
        <begin position="112"/>
        <end position="130"/>
    </location>
</feature>
<evidence type="ECO:0000313" key="7">
    <source>
        <dbReference type="EMBL" id="EPR34384.1"/>
    </source>
</evidence>
<evidence type="ECO:0000256" key="5">
    <source>
        <dbReference type="ARBA" id="ARBA00023136"/>
    </source>
</evidence>
<keyword evidence="3 6" id="KW-0812">Transmembrane</keyword>
<dbReference type="PANTHER" id="PTHR30482">
    <property type="entry name" value="HIGH-AFFINITY BRANCHED-CHAIN AMINO ACID TRANSPORT SYSTEM PERMEASE"/>
    <property type="match status" value="1"/>
</dbReference>
<dbReference type="OrthoDB" id="9780757at2"/>
<feature type="transmembrane region" description="Helical" evidence="6">
    <location>
        <begin position="33"/>
        <end position="53"/>
    </location>
</feature>
<gene>
    <name evidence="7" type="ORF">dsat_0032</name>
</gene>
<comment type="subcellular location">
    <subcellularLocation>
        <location evidence="1">Cell membrane</location>
        <topology evidence="1">Multi-pass membrane protein</topology>
    </subcellularLocation>
</comment>
<organism evidence="7 8">
    <name type="scientific">Alkalidesulfovibrio alkalitolerans DSM 16529</name>
    <dbReference type="NCBI Taxonomy" id="1121439"/>
    <lineage>
        <taxon>Bacteria</taxon>
        <taxon>Pseudomonadati</taxon>
        <taxon>Thermodesulfobacteriota</taxon>
        <taxon>Desulfovibrionia</taxon>
        <taxon>Desulfovibrionales</taxon>
        <taxon>Desulfovibrionaceae</taxon>
        <taxon>Alkalidesulfovibrio</taxon>
    </lineage>
</organism>
<keyword evidence="2" id="KW-1003">Cell membrane</keyword>
<protein>
    <submittedName>
        <fullName evidence="7">ABC-type transporter, integral membrane subunit</fullName>
    </submittedName>
</protein>
<evidence type="ECO:0000313" key="8">
    <source>
        <dbReference type="Proteomes" id="UP000014975"/>
    </source>
</evidence>
<evidence type="ECO:0000256" key="1">
    <source>
        <dbReference type="ARBA" id="ARBA00004651"/>
    </source>
</evidence>
<dbReference type="AlphaFoldDB" id="S7UKL7"/>
<dbReference type="STRING" id="1121439.dsat_0032"/>
<comment type="caution">
    <text evidence="7">The sequence shown here is derived from an EMBL/GenBank/DDBJ whole genome shotgun (WGS) entry which is preliminary data.</text>
</comment>
<feature type="transmembrane region" description="Helical" evidence="6">
    <location>
        <begin position="9"/>
        <end position="27"/>
    </location>
</feature>
<feature type="transmembrane region" description="Helical" evidence="6">
    <location>
        <begin position="60"/>
        <end position="79"/>
    </location>
</feature>
<dbReference type="PANTHER" id="PTHR30482:SF18">
    <property type="entry name" value="BRANCHED AMINO ACID TRANSPORT SYSTEM PERMEASE"/>
    <property type="match status" value="1"/>
</dbReference>
<evidence type="ECO:0000256" key="4">
    <source>
        <dbReference type="ARBA" id="ARBA00022989"/>
    </source>
</evidence>
<evidence type="ECO:0000256" key="6">
    <source>
        <dbReference type="SAM" id="Phobius"/>
    </source>
</evidence>
<dbReference type="InterPro" id="IPR001851">
    <property type="entry name" value="ABC_transp_permease"/>
</dbReference>
<dbReference type="Pfam" id="PF02653">
    <property type="entry name" value="BPD_transp_2"/>
    <property type="match status" value="1"/>
</dbReference>
<feature type="transmembrane region" description="Helical" evidence="6">
    <location>
        <begin position="285"/>
        <end position="307"/>
    </location>
</feature>
<evidence type="ECO:0000256" key="2">
    <source>
        <dbReference type="ARBA" id="ARBA00022475"/>
    </source>
</evidence>
<sequence>MRCLGFSRDVMAVAAFLGILLLLPSLLTNEYYVSVLILSCFAAMTAVGLNLLIGYAGQISLGHAAFVGIGAYATAILTTQFGVPVLPSIGIAVALTAICAWLIGIPTLKLSGHYLAMATLGFGIIVGIVFNEAVSWTGGPSGYVGIPRLEAFGFYVDSDIDYYRLMSVLLALQMFIFLNLIRSRTGRALQAIHTSEAAARCMGVDVARAKLFVFVLSAGFAGLSGALYAHYLEFIAPSSFGFLHSVQYIVMVVLGGMGNAWGAVAGAFFLTALPEFLRAFEDVEIMLYGAILILCMMFMPSGIFGGLAKLMARLSALARQGRSRG</sequence>
<name>S7UKL7_9BACT</name>